<name>A0A9P5V978_9FUNG</name>
<dbReference type="EMBL" id="JAAAUQ010000716">
    <property type="protein sequence ID" value="KAF9148058.1"/>
    <property type="molecule type" value="Genomic_DNA"/>
</dbReference>
<proteinExistence type="predicted"/>
<feature type="region of interest" description="Disordered" evidence="1">
    <location>
        <begin position="91"/>
        <end position="111"/>
    </location>
</feature>
<dbReference type="Gene3D" id="3.80.10.10">
    <property type="entry name" value="Ribonuclease Inhibitor"/>
    <property type="match status" value="1"/>
</dbReference>
<evidence type="ECO:0000256" key="1">
    <source>
        <dbReference type="SAM" id="MobiDB-lite"/>
    </source>
</evidence>
<protein>
    <submittedName>
        <fullName evidence="2">Uncharacterized protein</fullName>
    </submittedName>
</protein>
<accession>A0A9P5V978</accession>
<organism evidence="2 3">
    <name type="scientific">Linnemannia schmuckeri</name>
    <dbReference type="NCBI Taxonomy" id="64567"/>
    <lineage>
        <taxon>Eukaryota</taxon>
        <taxon>Fungi</taxon>
        <taxon>Fungi incertae sedis</taxon>
        <taxon>Mucoromycota</taxon>
        <taxon>Mortierellomycotina</taxon>
        <taxon>Mortierellomycetes</taxon>
        <taxon>Mortierellales</taxon>
        <taxon>Mortierellaceae</taxon>
        <taxon>Linnemannia</taxon>
    </lineage>
</organism>
<dbReference type="AlphaFoldDB" id="A0A9P5V978"/>
<gene>
    <name evidence="2" type="ORF">BG015_010236</name>
</gene>
<keyword evidence="3" id="KW-1185">Reference proteome</keyword>
<dbReference type="Proteomes" id="UP000748756">
    <property type="component" value="Unassembled WGS sequence"/>
</dbReference>
<feature type="compositionally biased region" description="Low complexity" evidence="1">
    <location>
        <begin position="92"/>
        <end position="108"/>
    </location>
</feature>
<evidence type="ECO:0000313" key="2">
    <source>
        <dbReference type="EMBL" id="KAF9148058.1"/>
    </source>
</evidence>
<dbReference type="InterPro" id="IPR032675">
    <property type="entry name" value="LRR_dom_sf"/>
</dbReference>
<evidence type="ECO:0000313" key="3">
    <source>
        <dbReference type="Proteomes" id="UP000748756"/>
    </source>
</evidence>
<comment type="caution">
    <text evidence="2">The sequence shown here is derived from an EMBL/GenBank/DDBJ whole genome shotgun (WGS) entry which is preliminary data.</text>
</comment>
<reference evidence="2" key="1">
    <citation type="journal article" date="2020" name="Fungal Divers.">
        <title>Resolving the Mortierellaceae phylogeny through synthesis of multi-gene phylogenetics and phylogenomics.</title>
        <authorList>
            <person name="Vandepol N."/>
            <person name="Liber J."/>
            <person name="Desiro A."/>
            <person name="Na H."/>
            <person name="Kennedy M."/>
            <person name="Barry K."/>
            <person name="Grigoriev I.V."/>
            <person name="Miller A.N."/>
            <person name="O'Donnell K."/>
            <person name="Stajich J.E."/>
            <person name="Bonito G."/>
        </authorList>
    </citation>
    <scope>NUCLEOTIDE SEQUENCE</scope>
    <source>
        <strain evidence="2">NRRL 6426</strain>
    </source>
</reference>
<sequence>MSKLPAEIAQYEFINRNNSNGISDSSSGSNTWTPSFAGDSLFGFGLGHLGASPPTSGNVVTQLMTGGGVDRDMMSLFTESLLENRFSCPSQRRATNNANSTTSSSRATVPEPSGKEILLHLLKRCPDLLSLELVSWDDSDIKEDWAFWRAISNDVVHRLRDLNIKTPIRTHLSRSSPYTVLLLLAHCSSKMRTLKLQMFANSSPVSSPLRGARQSKGKSVEVPKLEPEIDDSPLTTRCINLKHLEVTKISPTWYGAVRGCVHLRKLVVHEVDSIYVQFIANALRTNLHYLDEIEILQDYNDLEKGVVADMISSCRNGWKLVDIPTLDTAAADTLVKHCPTLERLDLRRSASLSSFQMRQILSTSPRLTTFRDWFESSVAKFMVEDFIDLDSITNTLRPWACESTLKVFVAKVAKILRSDVTKIFTDIRAESQELQHRVYERLARFTHLEELELGHDDRNWDNDENYADGADGNLVYHDEGFQYECVDLTLKNGLGLLEGLKELMRISFMRMATRVGKEEIKWMVESWPKLKYIAGLYSGVTEEEEAAAWLEKKHPDITVVHYSIDVSIVPRPCLEGDQPRSDFPYYDYNNFMDRSYRPQKELRVSAGRLEQNARFVQSLSLSGPFCPEYYRITFPQLQKIQLHYDSNYILPEGEERKSKYAMEVNDFWEAVFSTLRDLIKLRLEDVNDLQGSDIVDSFWRACTLFEEIYSKGSYGAGDVTGSGGSVAEGIGRRGRRGPRGYVCSSPTPTLLHLAIAPVWAAHFHSPPEPALGQYQGLGHVTDVRVFEQDGAECTRAMCTAGGFSSCDDQRLVYTPDLGLQYSSFSDEDGVDTSMPEDTYPLQWKLGLGLDRLRTLEKLKTIAFEDAAQEDMEVEDLVWMKESLPALKELYGTFSEDETRYEELEKIIGDHIYE</sequence>
<dbReference type="OrthoDB" id="2371404at2759"/>